<dbReference type="PANTHER" id="PTHR43798:SF31">
    <property type="entry name" value="AB HYDROLASE SUPERFAMILY PROTEIN YCLE"/>
    <property type="match status" value="1"/>
</dbReference>
<dbReference type="InterPro" id="IPR029058">
    <property type="entry name" value="AB_hydrolase_fold"/>
</dbReference>
<dbReference type="EMBL" id="BAAAGF010000001">
    <property type="protein sequence ID" value="GAA0738934.1"/>
    <property type="molecule type" value="Genomic_DNA"/>
</dbReference>
<dbReference type="PRINTS" id="PR00111">
    <property type="entry name" value="ABHYDROLASE"/>
</dbReference>
<evidence type="ECO:0000313" key="4">
    <source>
        <dbReference type="Proteomes" id="UP001500736"/>
    </source>
</evidence>
<evidence type="ECO:0000313" key="3">
    <source>
        <dbReference type="EMBL" id="GAA0738934.1"/>
    </source>
</evidence>
<dbReference type="Gene3D" id="3.40.50.1820">
    <property type="entry name" value="alpha/beta hydrolase"/>
    <property type="match status" value="1"/>
</dbReference>
<dbReference type="Proteomes" id="UP001500736">
    <property type="component" value="Unassembled WGS sequence"/>
</dbReference>
<comment type="caution">
    <text evidence="3">The sequence shown here is derived from an EMBL/GenBank/DDBJ whole genome shotgun (WGS) entry which is preliminary data.</text>
</comment>
<accession>A0ABN1JG18</accession>
<feature type="domain" description="AB hydrolase-1" evidence="2">
    <location>
        <begin position="25"/>
        <end position="254"/>
    </location>
</feature>
<dbReference type="RefSeq" id="WP_343795872.1">
    <property type="nucleotide sequence ID" value="NZ_BAAAGF010000001.1"/>
</dbReference>
<dbReference type="Pfam" id="PF12697">
    <property type="entry name" value="Abhydrolase_6"/>
    <property type="match status" value="1"/>
</dbReference>
<dbReference type="InterPro" id="IPR000073">
    <property type="entry name" value="AB_hydrolase_1"/>
</dbReference>
<organism evidence="3 4">
    <name type="scientific">Gaetbulibacter jejuensis</name>
    <dbReference type="NCBI Taxonomy" id="584607"/>
    <lineage>
        <taxon>Bacteria</taxon>
        <taxon>Pseudomonadati</taxon>
        <taxon>Bacteroidota</taxon>
        <taxon>Flavobacteriia</taxon>
        <taxon>Flavobacteriales</taxon>
        <taxon>Flavobacteriaceae</taxon>
        <taxon>Gaetbulibacter</taxon>
    </lineage>
</organism>
<proteinExistence type="predicted"/>
<keyword evidence="1 3" id="KW-0378">Hydrolase</keyword>
<protein>
    <submittedName>
        <fullName evidence="3">Alpha/beta hydrolase</fullName>
    </submittedName>
</protein>
<evidence type="ECO:0000259" key="2">
    <source>
        <dbReference type="Pfam" id="PF12697"/>
    </source>
</evidence>
<dbReference type="PANTHER" id="PTHR43798">
    <property type="entry name" value="MONOACYLGLYCEROL LIPASE"/>
    <property type="match status" value="1"/>
</dbReference>
<keyword evidence="4" id="KW-1185">Reference proteome</keyword>
<evidence type="ECO:0000256" key="1">
    <source>
        <dbReference type="ARBA" id="ARBA00022801"/>
    </source>
</evidence>
<sequence>MPKEINIKPISLDYSDTGNNNNKTLLLLHGLGSTKLDWQFQIAPFSKEYRVIAPDLRGHGKSFQENLNYGVDIMVEDVVSLLNQLNLSKVTPIGFSMGGAVAFQLACSYPNLVDKMVIVNSGPDFNGMGKLGDDLLNSRTAYLKTKGLEALAKEIAFNMFPEPQQEMLRNEFEKRCAANNFEAYYQSFVTLMEWGLGTKLKEIKTKTLVIASDMDYSSVDFKEAYVSRMQNAQLEVVKNSRHGVVLDQPDAFNEIVLDFLKNE</sequence>
<gene>
    <name evidence="3" type="ORF">GCM10009431_07380</name>
</gene>
<dbReference type="SUPFAM" id="SSF53474">
    <property type="entry name" value="alpha/beta-Hydrolases"/>
    <property type="match status" value="1"/>
</dbReference>
<name>A0ABN1JG18_9FLAO</name>
<reference evidence="4" key="1">
    <citation type="journal article" date="2019" name="Int. J. Syst. Evol. Microbiol.">
        <title>The Global Catalogue of Microorganisms (GCM) 10K type strain sequencing project: providing services to taxonomists for standard genome sequencing and annotation.</title>
        <authorList>
            <consortium name="The Broad Institute Genomics Platform"/>
            <consortium name="The Broad Institute Genome Sequencing Center for Infectious Disease"/>
            <person name="Wu L."/>
            <person name="Ma J."/>
        </authorList>
    </citation>
    <scope>NUCLEOTIDE SEQUENCE [LARGE SCALE GENOMIC DNA]</scope>
    <source>
        <strain evidence="4">JCM 15976</strain>
    </source>
</reference>
<dbReference type="InterPro" id="IPR050266">
    <property type="entry name" value="AB_hydrolase_sf"/>
</dbReference>
<dbReference type="GO" id="GO:0016787">
    <property type="term" value="F:hydrolase activity"/>
    <property type="evidence" value="ECO:0007669"/>
    <property type="project" value="UniProtKB-KW"/>
</dbReference>